<evidence type="ECO:0000256" key="3">
    <source>
        <dbReference type="ARBA" id="ARBA00022750"/>
    </source>
</evidence>
<dbReference type="SUPFAM" id="SSF56672">
    <property type="entry name" value="DNA/RNA polymerases"/>
    <property type="match status" value="1"/>
</dbReference>
<feature type="region of interest" description="Disordered" evidence="6">
    <location>
        <begin position="249"/>
        <end position="301"/>
    </location>
</feature>
<evidence type="ECO:0000313" key="9">
    <source>
        <dbReference type="EMBL" id="CAA7047384.1"/>
    </source>
</evidence>
<keyword evidence="3" id="KW-0064">Aspartyl protease</keyword>
<protein>
    <recommendedName>
        <fullName evidence="11">Integrase catalytic domain-containing protein</fullName>
    </recommendedName>
</protein>
<dbReference type="InterPro" id="IPR001878">
    <property type="entry name" value="Znf_CCHC"/>
</dbReference>
<gene>
    <name evidence="9" type="ORF">MERR_LOCUS34619</name>
</gene>
<evidence type="ECO:0000256" key="4">
    <source>
        <dbReference type="ARBA" id="ARBA00022801"/>
    </source>
</evidence>
<keyword evidence="5" id="KW-0863">Zinc-finger</keyword>
<evidence type="ECO:0000256" key="1">
    <source>
        <dbReference type="ARBA" id="ARBA00022670"/>
    </source>
</evidence>
<dbReference type="EMBL" id="CACVBM020001373">
    <property type="protein sequence ID" value="CAA7047384.1"/>
    <property type="molecule type" value="Genomic_DNA"/>
</dbReference>
<feature type="compositionally biased region" description="Gly residues" evidence="6">
    <location>
        <begin position="335"/>
        <end position="347"/>
    </location>
</feature>
<name>A0A6D2K624_9BRAS</name>
<feature type="compositionally biased region" description="Low complexity" evidence="6">
    <location>
        <begin position="348"/>
        <end position="361"/>
    </location>
</feature>
<dbReference type="InterPro" id="IPR039537">
    <property type="entry name" value="Retrotran_Ty1/copia-like"/>
</dbReference>
<feature type="compositionally biased region" description="Low complexity" evidence="6">
    <location>
        <begin position="281"/>
        <end position="293"/>
    </location>
</feature>
<evidence type="ECO:0000256" key="5">
    <source>
        <dbReference type="PROSITE-ProRule" id="PRU00047"/>
    </source>
</evidence>
<feature type="region of interest" description="Disordered" evidence="6">
    <location>
        <begin position="1"/>
        <end position="30"/>
    </location>
</feature>
<keyword evidence="2" id="KW-0479">Metal-binding</keyword>
<evidence type="ECO:0000259" key="7">
    <source>
        <dbReference type="PROSITE" id="PS50158"/>
    </source>
</evidence>
<keyword evidence="4" id="KW-0378">Hydrolase</keyword>
<dbReference type="Pfam" id="PF14244">
    <property type="entry name" value="Retrotran_gag_3"/>
    <property type="match status" value="1"/>
</dbReference>
<keyword evidence="1" id="KW-0645">Protease</keyword>
<organism evidence="9 10">
    <name type="scientific">Microthlaspi erraticum</name>
    <dbReference type="NCBI Taxonomy" id="1685480"/>
    <lineage>
        <taxon>Eukaryota</taxon>
        <taxon>Viridiplantae</taxon>
        <taxon>Streptophyta</taxon>
        <taxon>Embryophyta</taxon>
        <taxon>Tracheophyta</taxon>
        <taxon>Spermatophyta</taxon>
        <taxon>Magnoliopsida</taxon>
        <taxon>eudicotyledons</taxon>
        <taxon>Gunneridae</taxon>
        <taxon>Pentapetalae</taxon>
        <taxon>rosids</taxon>
        <taxon>malvids</taxon>
        <taxon>Brassicales</taxon>
        <taxon>Brassicaceae</taxon>
        <taxon>Coluteocarpeae</taxon>
        <taxon>Microthlaspi</taxon>
    </lineage>
</organism>
<proteinExistence type="predicted"/>
<dbReference type="Pfam" id="PF00665">
    <property type="entry name" value="rve"/>
    <property type="match status" value="1"/>
</dbReference>
<dbReference type="PANTHER" id="PTHR42648">
    <property type="entry name" value="TRANSPOSASE, PUTATIVE-RELATED"/>
    <property type="match status" value="1"/>
</dbReference>
<evidence type="ECO:0000256" key="2">
    <source>
        <dbReference type="ARBA" id="ARBA00022723"/>
    </source>
</evidence>
<dbReference type="Pfam" id="PF13976">
    <property type="entry name" value="gag_pre-integrs"/>
    <property type="match status" value="1"/>
</dbReference>
<dbReference type="OrthoDB" id="414104at2759"/>
<dbReference type="InterPro" id="IPR057670">
    <property type="entry name" value="SH3_retrovirus"/>
</dbReference>
<dbReference type="InterPro" id="IPR036397">
    <property type="entry name" value="RNaseH_sf"/>
</dbReference>
<accession>A0A6D2K624</accession>
<keyword evidence="5" id="KW-0862">Zinc</keyword>
<dbReference type="GO" id="GO:0015074">
    <property type="term" value="P:DNA integration"/>
    <property type="evidence" value="ECO:0007669"/>
    <property type="project" value="InterPro"/>
</dbReference>
<feature type="compositionally biased region" description="Low complexity" evidence="6">
    <location>
        <begin position="9"/>
        <end position="29"/>
    </location>
</feature>
<evidence type="ECO:0008006" key="11">
    <source>
        <dbReference type="Google" id="ProtNLM"/>
    </source>
</evidence>
<dbReference type="AlphaFoldDB" id="A0A6D2K624"/>
<dbReference type="GO" id="GO:0008270">
    <property type="term" value="F:zinc ion binding"/>
    <property type="evidence" value="ECO:0007669"/>
    <property type="project" value="UniProtKB-KW"/>
</dbReference>
<sequence length="1141" mass="126864">MAGDNVDPQASGGLTSSGGTQSSGGAALAPVGETHSISPYTLAASDNPGALITSVLLNGENYNEWASELLNALQAKRKTGFVHGVIPKPASGSADMENWLTVNSMIVGWIRASIEPKVRSTVSYISNAHLLWTELKKRFSVGNKVRVHQIKSQLASCRQDGQTVLEYYGRLSSLWEELQTYQPVISCSCGAASAFAKEKEEEKIHQFVMGLDDSRFGGLCTGIVASDPLPTIGEIYAKVVREEQRLNTTRLREQQQEAVGFSTRREDLSSSVRRESDSRSESPSSSSVRNRNSICSHCGRSGHEKKECWQLVGFPDWWIERNNSGSGRGGRGRGGRGAGINNGGRGRGQANAAHATSSNASFLPEFTPDQWKALSKLIQEKSGESNSDKLSGKKGYGDVILDTGASHHMTGNLSLLHNLETILPCSIGFADGGKTVSLRKGVLTLSSTLTLPNVLFVQDLNCTLISVSKLLKQTGGVAMFTDTLCVLQDRFSRILIGAGEERDGVYYFKDVMAARIHRAVADSDSTLWHQRLEHPSFSVFSSLPQFSGVSKPVCSGPCDVCFRAKQTREVFSDSINKTTDCFQLIHVDVWGPYRVPSSTGAVYFLTIVDDYSRAVWTFLLLEKSEVSKVLKNFFVYAEKQFGKTVKMVRSDNGTEFMCLSSYFREKGVVHQTSCVGTPQQNGRVERKHRHILNVARALLFQGNLPIKFWGEAVLTAAYLINRTPSAIHLGRSPYELLHGHKPSYDQLRVFGSECYTHRVTRDKDKFSQRSRRCVFLGYPVGKKAWKVYDIEREEFIVSRDVVFKETVFPYLLTTIFSFLPPQEPVAEIPQEPETVNPQEPVSANPQEPASATVTAAPTQGFGSVDNTTGLPFEASDPPLGRGLRQRSESVKLHDYITYNVVCSQDPHHAPPDPTSTSSSVQGTSLYPLSHYISDESFSPEQRAFFAAITAGEEPKHFKDAVRMKVWNNAMGTEVDALEQKRTWDICDLPPGKEALECLWVYKTKYKSDGTIERYKARLVVQGNHQVEGEDYDETFAPVVKMNTVRSVLRLVAAKNWEVYQMDVNNAFLHGDLEEEVYMKLPPGFRHSHPGKVCRLRKSLYGLKQAPRCWFKKLSDALLRFGFEQSYDDYSLFSYSHKDIEL</sequence>
<evidence type="ECO:0000256" key="6">
    <source>
        <dbReference type="SAM" id="MobiDB-lite"/>
    </source>
</evidence>
<dbReference type="InterPro" id="IPR001584">
    <property type="entry name" value="Integrase_cat-core"/>
</dbReference>
<reference evidence="9" key="1">
    <citation type="submission" date="2020-01" db="EMBL/GenBank/DDBJ databases">
        <authorList>
            <person name="Mishra B."/>
        </authorList>
    </citation>
    <scope>NUCLEOTIDE SEQUENCE [LARGE SCALE GENOMIC DNA]</scope>
</reference>
<dbReference type="PROSITE" id="PS50158">
    <property type="entry name" value="ZF_CCHC"/>
    <property type="match status" value="1"/>
</dbReference>
<dbReference type="InterPro" id="IPR012337">
    <property type="entry name" value="RNaseH-like_sf"/>
</dbReference>
<dbReference type="GO" id="GO:0003676">
    <property type="term" value="F:nucleic acid binding"/>
    <property type="evidence" value="ECO:0007669"/>
    <property type="project" value="InterPro"/>
</dbReference>
<feature type="region of interest" description="Disordered" evidence="6">
    <location>
        <begin position="831"/>
        <end position="883"/>
    </location>
</feature>
<evidence type="ECO:0000313" key="10">
    <source>
        <dbReference type="Proteomes" id="UP000467841"/>
    </source>
</evidence>
<dbReference type="SUPFAM" id="SSF53098">
    <property type="entry name" value="Ribonuclease H-like"/>
    <property type="match status" value="1"/>
</dbReference>
<feature type="region of interest" description="Disordered" evidence="6">
    <location>
        <begin position="324"/>
        <end position="363"/>
    </location>
</feature>
<evidence type="ECO:0000259" key="8">
    <source>
        <dbReference type="PROSITE" id="PS50994"/>
    </source>
</evidence>
<dbReference type="InterPro" id="IPR029472">
    <property type="entry name" value="Copia-like_N"/>
</dbReference>
<dbReference type="InterPro" id="IPR043502">
    <property type="entry name" value="DNA/RNA_pol_sf"/>
</dbReference>
<dbReference type="GO" id="GO:0004190">
    <property type="term" value="F:aspartic-type endopeptidase activity"/>
    <property type="evidence" value="ECO:0007669"/>
    <property type="project" value="UniProtKB-KW"/>
</dbReference>
<keyword evidence="10" id="KW-1185">Reference proteome</keyword>
<feature type="compositionally biased region" description="Polar residues" evidence="6">
    <location>
        <begin position="833"/>
        <end position="869"/>
    </location>
</feature>
<feature type="domain" description="CCHC-type" evidence="7">
    <location>
        <begin position="295"/>
        <end position="308"/>
    </location>
</feature>
<dbReference type="InterPro" id="IPR025724">
    <property type="entry name" value="GAG-pre-integrase_dom"/>
</dbReference>
<dbReference type="InterPro" id="IPR054722">
    <property type="entry name" value="PolX-like_BBD"/>
</dbReference>
<dbReference type="Gene3D" id="3.30.420.10">
    <property type="entry name" value="Ribonuclease H-like superfamily/Ribonuclease H"/>
    <property type="match status" value="1"/>
</dbReference>
<feature type="compositionally biased region" description="Basic and acidic residues" evidence="6">
    <location>
        <begin position="263"/>
        <end position="280"/>
    </location>
</feature>
<dbReference type="Pfam" id="PF25597">
    <property type="entry name" value="SH3_retrovirus"/>
    <property type="match status" value="1"/>
</dbReference>
<dbReference type="PROSITE" id="PS50994">
    <property type="entry name" value="INTEGRASE"/>
    <property type="match status" value="1"/>
</dbReference>
<feature type="domain" description="Integrase catalytic" evidence="8">
    <location>
        <begin position="576"/>
        <end position="741"/>
    </location>
</feature>
<dbReference type="Pfam" id="PF07727">
    <property type="entry name" value="RVT_2"/>
    <property type="match status" value="1"/>
</dbReference>
<dbReference type="InterPro" id="IPR013103">
    <property type="entry name" value="RVT_2"/>
</dbReference>
<comment type="caution">
    <text evidence="9">The sequence shown here is derived from an EMBL/GenBank/DDBJ whole genome shotgun (WGS) entry which is preliminary data.</text>
</comment>
<dbReference type="PANTHER" id="PTHR42648:SF31">
    <property type="entry name" value="RNA-DIRECTED DNA POLYMERASE"/>
    <property type="match status" value="1"/>
</dbReference>
<dbReference type="GO" id="GO:0006508">
    <property type="term" value="P:proteolysis"/>
    <property type="evidence" value="ECO:0007669"/>
    <property type="project" value="UniProtKB-KW"/>
</dbReference>
<dbReference type="Proteomes" id="UP000467841">
    <property type="component" value="Unassembled WGS sequence"/>
</dbReference>
<dbReference type="Pfam" id="PF22936">
    <property type="entry name" value="Pol_BBD"/>
    <property type="match status" value="1"/>
</dbReference>